<dbReference type="InterPro" id="IPR013783">
    <property type="entry name" value="Ig-like_fold"/>
</dbReference>
<dbReference type="SUPFAM" id="SSF81296">
    <property type="entry name" value="E set domains"/>
    <property type="match status" value="1"/>
</dbReference>
<feature type="compositionally biased region" description="Polar residues" evidence="1">
    <location>
        <begin position="271"/>
        <end position="285"/>
    </location>
</feature>
<protein>
    <submittedName>
        <fullName evidence="2">Uncharacterized protein</fullName>
    </submittedName>
</protein>
<keyword evidence="3" id="KW-1185">Reference proteome</keyword>
<proteinExistence type="predicted"/>
<gene>
    <name evidence="2" type="ORF">GRF29_69g1687895</name>
</gene>
<accession>A0AAN6RGL9</accession>
<evidence type="ECO:0000313" key="3">
    <source>
        <dbReference type="Proteomes" id="UP001280581"/>
    </source>
</evidence>
<feature type="region of interest" description="Disordered" evidence="1">
    <location>
        <begin position="119"/>
        <end position="156"/>
    </location>
</feature>
<feature type="region of interest" description="Disordered" evidence="1">
    <location>
        <begin position="260"/>
        <end position="285"/>
    </location>
</feature>
<dbReference type="InterPro" id="IPR014756">
    <property type="entry name" value="Ig_E-set"/>
</dbReference>
<evidence type="ECO:0000313" key="2">
    <source>
        <dbReference type="EMBL" id="KAK3209403.1"/>
    </source>
</evidence>
<reference evidence="2 3" key="1">
    <citation type="submission" date="2021-02" db="EMBL/GenBank/DDBJ databases">
        <title>Genome assembly of Pseudopithomyces chartarum.</title>
        <authorList>
            <person name="Jauregui R."/>
            <person name="Singh J."/>
            <person name="Voisey C."/>
        </authorList>
    </citation>
    <scope>NUCLEOTIDE SEQUENCE [LARGE SCALE GENOMIC DNA]</scope>
    <source>
        <strain evidence="2 3">AGR01</strain>
    </source>
</reference>
<organism evidence="2 3">
    <name type="scientific">Pseudopithomyces chartarum</name>
    <dbReference type="NCBI Taxonomy" id="1892770"/>
    <lineage>
        <taxon>Eukaryota</taxon>
        <taxon>Fungi</taxon>
        <taxon>Dikarya</taxon>
        <taxon>Ascomycota</taxon>
        <taxon>Pezizomycotina</taxon>
        <taxon>Dothideomycetes</taxon>
        <taxon>Pleosporomycetidae</taxon>
        <taxon>Pleosporales</taxon>
        <taxon>Massarineae</taxon>
        <taxon>Didymosphaeriaceae</taxon>
        <taxon>Pseudopithomyces</taxon>
    </lineage>
</organism>
<name>A0AAN6RGL9_9PLEO</name>
<dbReference type="Gene3D" id="2.60.40.10">
    <property type="entry name" value="Immunoglobulins"/>
    <property type="match status" value="1"/>
</dbReference>
<feature type="region of interest" description="Disordered" evidence="1">
    <location>
        <begin position="406"/>
        <end position="432"/>
    </location>
</feature>
<feature type="compositionally biased region" description="Pro residues" evidence="1">
    <location>
        <begin position="140"/>
        <end position="151"/>
    </location>
</feature>
<comment type="caution">
    <text evidence="2">The sequence shown here is derived from an EMBL/GenBank/DDBJ whole genome shotgun (WGS) entry which is preliminary data.</text>
</comment>
<sequence length="664" mass="73716">MGSTTLYTFLFEHPTRVQTVELLGSWDNFSKPYQLLRDRRRGRGVWSGCYSFDNIICDGDLKNTGQRRDGALKMGGTYWYYYNVDGEERHDPSEPSTTVCPLLPGQRLNVLDIPSEAGSCQDMESSDVFTRNPKDKFLTPVPPNSSKPLPSPRLGDLCKEPYTVPTVSLTTPRSATYPYSTPAYSPGYVRHARSASSTPAVSSTALFADFKCLKEKFAQKRSASHARAGSRNIRHLEIGAPTLISTTAEEVNLVPLSSLQRTPGFSPLPTPQTSRSLPTPTVPRTSFSLPASVRAKFKEFSPLGSHPVDVSQTNHQTSLSPVIVEEEQFNRRPRSRSEAVPTRSTSYVPADLIRANSTDTRRTKLFSNEPWISSPRLPKHHEVGPEAESEDLVSAPVLERPTIALDVPSTDVRPTSSHGEHQNSSLRDSVLDKDKQLPPLPRYLIPAPLYACNSASSSPTLQCEPKHQEYREIQVEDTRFQMLSERKGHFSIWSSESGVFSSPTSDDEDIHSPTFSSFTSECSEAGSPARYSLFSISDYIHSPNRESTFTEDIFDQEKQPEDHLSEYDIPDSPPKLEELQLSSFGPSLFNLDIQHAESAPRRKAACFGFGFQSYKLPEDESESKTTLDEPTIQAHPAIHHGRGSSASHAEKLVDDFGFLGDAVI</sequence>
<dbReference type="EMBL" id="WVTA01000006">
    <property type="protein sequence ID" value="KAK3209403.1"/>
    <property type="molecule type" value="Genomic_DNA"/>
</dbReference>
<dbReference type="Proteomes" id="UP001280581">
    <property type="component" value="Unassembled WGS sequence"/>
</dbReference>
<dbReference type="AlphaFoldDB" id="A0AAN6RGL9"/>
<dbReference type="PANTHER" id="PTHR40625">
    <property type="entry name" value="GTP-BINDING PROTEIN ESDC-RELATED"/>
    <property type="match status" value="1"/>
</dbReference>
<evidence type="ECO:0000256" key="1">
    <source>
        <dbReference type="SAM" id="MobiDB-lite"/>
    </source>
</evidence>
<feature type="compositionally biased region" description="Polar residues" evidence="1">
    <location>
        <begin position="412"/>
        <end position="427"/>
    </location>
</feature>
<dbReference type="PANTHER" id="PTHR40625:SF1">
    <property type="entry name" value="AMP-ACTIVATED PROTEIN KINASE GLYCOGEN-BINDING DOMAIN-CONTAINING PROTEIN"/>
    <property type="match status" value="1"/>
</dbReference>